<keyword evidence="2 3" id="KW-0472">Membrane</keyword>
<protein>
    <recommendedName>
        <fullName evidence="6">Mammalian cell entry protein</fullName>
    </recommendedName>
</protein>
<evidence type="ECO:0008006" key="6">
    <source>
        <dbReference type="Google" id="ProtNLM"/>
    </source>
</evidence>
<comment type="subcellular location">
    <subcellularLocation>
        <location evidence="1">Membrane</location>
    </subcellularLocation>
</comment>
<dbReference type="RefSeq" id="WP_224973337.1">
    <property type="nucleotide sequence ID" value="NZ_JAYJJU010000001.1"/>
</dbReference>
<gene>
    <name evidence="4" type="ORF">KV113_00640</name>
</gene>
<name>A0ABU5XPZ8_9MYCO</name>
<dbReference type="Proteomes" id="UP001298593">
    <property type="component" value="Unassembled WGS sequence"/>
</dbReference>
<accession>A0ABU5XPZ8</accession>
<reference evidence="4 5" key="1">
    <citation type="submission" date="2023-12" db="EMBL/GenBank/DDBJ databases">
        <title>Description of new species of Mycobacterium terrae complex isolated from sewage at the Sao Paulo Zoological Park Foundation in Brazil.</title>
        <authorList>
            <person name="Romagnoli C.L."/>
            <person name="Conceicao E.C."/>
            <person name="Machado E."/>
            <person name="Barreto L.B.P.F."/>
            <person name="Sharma A."/>
            <person name="Silva N.M."/>
            <person name="Marques L.E."/>
            <person name="Juliana M.A."/>
            <person name="Lourenco M.C.S."/>
            <person name="Digiampietri L.A."/>
            <person name="Suffys P.N."/>
            <person name="Viana-Niero C."/>
        </authorList>
    </citation>
    <scope>NUCLEOTIDE SEQUENCE [LARGE SCALE GENOMIC DNA]</scope>
    <source>
        <strain evidence="4 5">MYC340</strain>
    </source>
</reference>
<sequence>MQVASESDLTSRCDIADAVKDFDDPGNVDDLDAPEGAEGIEDIEDTAVESEADGEVTQPPAAASGKPGTSRRVIMFGLAVVVVLSTLVSWLGFRAVQSHQDEVQRSRLLQAARQSALNLTTIDWHHADADVHRIMDGATAEFYEDFARRSQPFIDVIKKFQSTSVGTVTEAALETETGDAAQALVAVTVTTSNAGKAEQFPRSWRLRISVQTVDNQMKVSNVEFVP</sequence>
<evidence type="ECO:0000256" key="3">
    <source>
        <dbReference type="SAM" id="Phobius"/>
    </source>
</evidence>
<evidence type="ECO:0000313" key="5">
    <source>
        <dbReference type="Proteomes" id="UP001298593"/>
    </source>
</evidence>
<proteinExistence type="predicted"/>
<dbReference type="PANTHER" id="PTHR37042">
    <property type="entry name" value="OUTER MEMBRANE PROTEIN RV1973"/>
    <property type="match status" value="1"/>
</dbReference>
<evidence type="ECO:0000256" key="1">
    <source>
        <dbReference type="ARBA" id="ARBA00004370"/>
    </source>
</evidence>
<keyword evidence="5" id="KW-1185">Reference proteome</keyword>
<evidence type="ECO:0000256" key="2">
    <source>
        <dbReference type="ARBA" id="ARBA00023136"/>
    </source>
</evidence>
<evidence type="ECO:0000313" key="4">
    <source>
        <dbReference type="EMBL" id="MEB3030047.1"/>
    </source>
</evidence>
<dbReference type="EMBL" id="JAYJJU010000001">
    <property type="protein sequence ID" value="MEB3030047.1"/>
    <property type="molecule type" value="Genomic_DNA"/>
</dbReference>
<comment type="caution">
    <text evidence="4">The sequence shown here is derived from an EMBL/GenBank/DDBJ whole genome shotgun (WGS) entry which is preliminary data.</text>
</comment>
<feature type="transmembrane region" description="Helical" evidence="3">
    <location>
        <begin position="73"/>
        <end position="93"/>
    </location>
</feature>
<keyword evidence="3" id="KW-1133">Transmembrane helix</keyword>
<organism evidence="4 5">
    <name type="scientific">[Mycobacterium] nativiensis</name>
    <dbReference type="NCBI Taxonomy" id="2855503"/>
    <lineage>
        <taxon>Bacteria</taxon>
        <taxon>Bacillati</taxon>
        <taxon>Actinomycetota</taxon>
        <taxon>Actinomycetes</taxon>
        <taxon>Mycobacteriales</taxon>
        <taxon>Mycobacteriaceae</taxon>
        <taxon>Mycolicibacter</taxon>
    </lineage>
</organism>
<dbReference type="PANTHER" id="PTHR37042:SF4">
    <property type="entry name" value="OUTER MEMBRANE PROTEIN RV1973"/>
    <property type="match status" value="1"/>
</dbReference>
<keyword evidence="3" id="KW-0812">Transmembrane</keyword>